<evidence type="ECO:0000313" key="2">
    <source>
        <dbReference type="Proteomes" id="UP001172680"/>
    </source>
</evidence>
<keyword evidence="2" id="KW-1185">Reference proteome</keyword>
<sequence length="175" mass="19237">MRASFTSLLTLTLASLSLAAPVLENHLSNRFSKRAIEQGWEIHDLEAFQSSANSAYWGYIEFTIVDKSPGLELSMSCSQVFKPGESITGGPYACNPSAEAQSVRFEYYPDRFKVQRSYQDCDVGGFVTSFGEAALATETETQPDWNVAWQDLVEVPATSIISTAFPPGFKPDCQA</sequence>
<dbReference type="Proteomes" id="UP001172680">
    <property type="component" value="Unassembled WGS sequence"/>
</dbReference>
<gene>
    <name evidence="1" type="ORF">H2199_003915</name>
</gene>
<organism evidence="1 2">
    <name type="scientific">Coniosporium tulheliwenetii</name>
    <dbReference type="NCBI Taxonomy" id="3383036"/>
    <lineage>
        <taxon>Eukaryota</taxon>
        <taxon>Fungi</taxon>
        <taxon>Dikarya</taxon>
        <taxon>Ascomycota</taxon>
        <taxon>Pezizomycotina</taxon>
        <taxon>Dothideomycetes</taxon>
        <taxon>Dothideomycetes incertae sedis</taxon>
        <taxon>Coniosporium</taxon>
    </lineage>
</organism>
<reference evidence="1" key="1">
    <citation type="submission" date="2022-10" db="EMBL/GenBank/DDBJ databases">
        <title>Culturing micro-colonial fungi from biological soil crusts in the Mojave desert and describing Neophaeococcomyces mojavensis, and introducing the new genera and species Taxawa tesnikishii.</title>
        <authorList>
            <person name="Kurbessoian T."/>
            <person name="Stajich J.E."/>
        </authorList>
    </citation>
    <scope>NUCLEOTIDE SEQUENCE</scope>
    <source>
        <strain evidence="1">JES_115</strain>
    </source>
</reference>
<protein>
    <submittedName>
        <fullName evidence="1">Uncharacterized protein</fullName>
    </submittedName>
</protein>
<accession>A0ACC2Z8J6</accession>
<evidence type="ECO:0000313" key="1">
    <source>
        <dbReference type="EMBL" id="KAJ9644047.1"/>
    </source>
</evidence>
<proteinExistence type="predicted"/>
<comment type="caution">
    <text evidence="1">The sequence shown here is derived from an EMBL/GenBank/DDBJ whole genome shotgun (WGS) entry which is preliminary data.</text>
</comment>
<dbReference type="EMBL" id="JAPDRP010000010">
    <property type="protein sequence ID" value="KAJ9644047.1"/>
    <property type="molecule type" value="Genomic_DNA"/>
</dbReference>
<name>A0ACC2Z8J6_9PEZI</name>